<proteinExistence type="predicted"/>
<gene>
    <name evidence="1" type="ORF">OUY24_08620</name>
</gene>
<protein>
    <submittedName>
        <fullName evidence="1">DUF6493 family protein</fullName>
    </submittedName>
</protein>
<dbReference type="RefSeq" id="WP_271275836.1">
    <property type="nucleotide sequence ID" value="NZ_BAABFD010000002.1"/>
</dbReference>
<name>A0ABT4SU55_9ACTN</name>
<dbReference type="Proteomes" id="UP001212498">
    <property type="component" value="Unassembled WGS sequence"/>
</dbReference>
<evidence type="ECO:0000313" key="2">
    <source>
        <dbReference type="Proteomes" id="UP001212498"/>
    </source>
</evidence>
<dbReference type="EMBL" id="JAPNUD010000015">
    <property type="protein sequence ID" value="MDA0640679.1"/>
    <property type="molecule type" value="Genomic_DNA"/>
</dbReference>
<evidence type="ECO:0000313" key="1">
    <source>
        <dbReference type="EMBL" id="MDA0640679.1"/>
    </source>
</evidence>
<reference evidence="1 2" key="1">
    <citation type="submission" date="2022-11" db="EMBL/GenBank/DDBJ databases">
        <title>Nonomuraea corallina sp. nov., a new species of the genus Nonomuraea isolated from sea side sediment in Thai sea.</title>
        <authorList>
            <person name="Ngamcharungchit C."/>
            <person name="Matsumoto A."/>
            <person name="Suriyachadkun C."/>
            <person name="Panbangred W."/>
            <person name="Inahashi Y."/>
            <person name="Intra B."/>
        </authorList>
    </citation>
    <scope>NUCLEOTIDE SEQUENCE [LARGE SCALE GENOMIC DNA]</scope>
    <source>
        <strain evidence="1 2">DSM 43553</strain>
    </source>
</reference>
<sequence length="838" mass="89146">MSAPWKDLLKLIQAGDTAGTVRSVAAFDADARKAVAAELAPYLAAQNKAYAGRFWEWTGQLRPLLMAGVGCLGGAAAVTSWIFRRELQWRDRAGDDAPRILGLIRTRPVAWQEDLARRTVLRLRANQEREWELVAELVRATGIEPPDSDPFLTGWVRRLGSAPGADDPLFPHLAPRIFETAGLREAFSWPQRDGVLRLIESGRLDRGEVLGQVMGRLLRDGPDAPPVLAQLHDDLAPDLDEVAGRVRDYAAILPAAPVPVADMALARLRQADEAGRLEEELFAEAAGALAFRQEKKLARAAVAWARDAAGRGPERVDAALAVVAAVFRQDTLALQEYAARAAVRLAGRAGEEGRQAVLDAAGGLPAELREKIAGAYGEAVEADAAEAPALVAAPAPSPPPPIASPGELAEAVAAVGPKSGADTFERVLAGLAEWAHREPDTLREALRPWWHPLDPHLFGCHHPYGSDERLHQLLMRAVLAFASPEDSLRLTALIQGGRVNREGGGLDRLYEARARELIAAYETASAPPLLLATPTSGTGHIAPEVLLDRLERLASSGLEPLPADLAHALLRLPRTVGEAVAERTEKLGTRAGRECAAWLRGGGLPDPEVRCSMVRRVGYGWAGEELQSELELPEPLHDLARRDTSWSSTMRWWPMAAPSHRELVAAHLLTALDAWGDGHLALAALAHGDGPAGTAVAHALAVGMSEPDVAKRAAAVDALLTLAARDEVPAQRLAKAVAGLLPPGLVMLSRVVSALDEAVQAGAHAAVWSVVAPLLPRVLPAAGERPRNGLADLLAVGARAAALAGARGEIPELAAVAARKGSTRLVREAQRLHQLLAG</sequence>
<keyword evidence="2" id="KW-1185">Reference proteome</keyword>
<organism evidence="1 2">
    <name type="scientific">Nonomuraea ferruginea</name>
    <dbReference type="NCBI Taxonomy" id="46174"/>
    <lineage>
        <taxon>Bacteria</taxon>
        <taxon>Bacillati</taxon>
        <taxon>Actinomycetota</taxon>
        <taxon>Actinomycetes</taxon>
        <taxon>Streptosporangiales</taxon>
        <taxon>Streptosporangiaceae</taxon>
        <taxon>Nonomuraea</taxon>
    </lineage>
</organism>
<comment type="caution">
    <text evidence="1">The sequence shown here is derived from an EMBL/GenBank/DDBJ whole genome shotgun (WGS) entry which is preliminary data.</text>
</comment>
<accession>A0ABT4SU55</accession>